<dbReference type="CDD" id="cd00275">
    <property type="entry name" value="C2_PLC_like"/>
    <property type="match status" value="1"/>
</dbReference>
<comment type="caution">
    <text evidence="11">The sequence shown here is derived from an EMBL/GenBank/DDBJ whole genome shotgun (WGS) entry which is preliminary data.</text>
</comment>
<dbReference type="SMART" id="SM00148">
    <property type="entry name" value="PLCXc"/>
    <property type="match status" value="1"/>
</dbReference>
<organism evidence="11 12">
    <name type="scientific">Salinomyces thailandicus</name>
    <dbReference type="NCBI Taxonomy" id="706561"/>
    <lineage>
        <taxon>Eukaryota</taxon>
        <taxon>Fungi</taxon>
        <taxon>Dikarya</taxon>
        <taxon>Ascomycota</taxon>
        <taxon>Pezizomycotina</taxon>
        <taxon>Dothideomycetes</taxon>
        <taxon>Dothideomycetidae</taxon>
        <taxon>Mycosphaerellales</taxon>
        <taxon>Teratosphaeriaceae</taxon>
        <taxon>Salinomyces</taxon>
    </lineage>
</organism>
<dbReference type="AlphaFoldDB" id="A0A4U0TQM2"/>
<evidence type="ECO:0000256" key="7">
    <source>
        <dbReference type="RuleBase" id="RU361133"/>
    </source>
</evidence>
<dbReference type="CDD" id="cd08598">
    <property type="entry name" value="PI-PLC1c_yeast"/>
    <property type="match status" value="1"/>
</dbReference>
<dbReference type="GO" id="GO:0016042">
    <property type="term" value="P:lipid catabolic process"/>
    <property type="evidence" value="ECO:0007669"/>
    <property type="project" value="UniProtKB-KW"/>
</dbReference>
<evidence type="ECO:0000256" key="3">
    <source>
        <dbReference type="ARBA" id="ARBA00022963"/>
    </source>
</evidence>
<evidence type="ECO:0000256" key="8">
    <source>
        <dbReference type="SAM" id="MobiDB-lite"/>
    </source>
</evidence>
<dbReference type="EC" id="3.1.4.11" evidence="7"/>
<dbReference type="PANTHER" id="PTHR10336:SF169">
    <property type="entry name" value="PHOSPHOINOSITIDE PHOSPHOLIPASE C"/>
    <property type="match status" value="1"/>
</dbReference>
<evidence type="ECO:0000259" key="9">
    <source>
        <dbReference type="PROSITE" id="PS50004"/>
    </source>
</evidence>
<dbReference type="Proteomes" id="UP000308549">
    <property type="component" value="Unassembled WGS sequence"/>
</dbReference>
<comment type="catalytic activity">
    <reaction evidence="1 7">
        <text>a 1,2-diacyl-sn-glycero-3-phospho-(1D-myo-inositol-4,5-bisphosphate) + H2O = 1D-myo-inositol 1,4,5-trisphosphate + a 1,2-diacyl-sn-glycerol + H(+)</text>
        <dbReference type="Rhea" id="RHEA:33179"/>
        <dbReference type="ChEBI" id="CHEBI:15377"/>
        <dbReference type="ChEBI" id="CHEBI:15378"/>
        <dbReference type="ChEBI" id="CHEBI:17815"/>
        <dbReference type="ChEBI" id="CHEBI:58456"/>
        <dbReference type="ChEBI" id="CHEBI:203600"/>
        <dbReference type="EC" id="3.1.4.11"/>
    </reaction>
</comment>
<keyword evidence="2 7" id="KW-0378">Hydrolase</keyword>
<feature type="region of interest" description="Disordered" evidence="8">
    <location>
        <begin position="264"/>
        <end position="294"/>
    </location>
</feature>
<dbReference type="FunFam" id="3.20.20.190:FF:000039">
    <property type="entry name" value="Phosphoinositide phospholipase C"/>
    <property type="match status" value="1"/>
</dbReference>
<accession>A0A4U0TQM2</accession>
<dbReference type="GO" id="GO:0004435">
    <property type="term" value="F:phosphatidylinositol-4,5-bisphosphate phospholipase C activity"/>
    <property type="evidence" value="ECO:0007669"/>
    <property type="project" value="UniProtKB-EC"/>
</dbReference>
<dbReference type="SUPFAM" id="SSF51695">
    <property type="entry name" value="PLC-like phosphodiesterases"/>
    <property type="match status" value="1"/>
</dbReference>
<comment type="function">
    <text evidence="6">The production of the second messenger molecules diacylglycerol (DAG) and inositol 1,4,5-trisphosphate (IP3) is mediated by activated phosphatidylinositol-specific phospholipase C enzymes.</text>
</comment>
<evidence type="ECO:0000256" key="6">
    <source>
        <dbReference type="ARBA" id="ARBA00059664"/>
    </source>
</evidence>
<dbReference type="EMBL" id="NAJL01000046">
    <property type="protein sequence ID" value="TKA24196.1"/>
    <property type="molecule type" value="Genomic_DNA"/>
</dbReference>
<dbReference type="InterPro" id="IPR001711">
    <property type="entry name" value="PLipase_C_Pinositol-sp_Y"/>
</dbReference>
<sequence>MSDRGLSSRFSKLNPFSKLRTDPEDQGEAITNETVGGGHPAQPTRLDKNALRVSHALKSYLASQNVLSEAEAGLDSEGNTAALEELLNKPHVKVPAEITDLSHPLPEYFISSSHNTYLLAHQLYGESSTEAYATALRTGARCVEIDAWDDEEHPMSPKVTHGYTLASHIHFSSVCETIRDIVDEEAAAPSDINPAPILISLENHCGPQGQKRLAEIMRETWQHRLLGEPVTQQGTEEQSGSDQHVKLSQLGSKIAVIVEFHIANEKEDSSSSESEDDDTEHQQMKKAKKEEAKSVTVPELAELGVYAQSVKPSDHSWLTGNLTNGPHHHLINVSESGLKGLMAESSPQIGKHNQQHLMRVYPKGTRISSKNLNPVPFWGVGAQITALNWQSYDASMQLNASLFEGSNGFVLKPPALRSGGSGNITENSRRRNLTLHVAGASDIPIPPDREGKEIKPYVTATLLHPGDLSGEPPKRKTSGYKPHKLGMLHKGENPPASDPVWDEKLEWEYDDNELTFLRILIKSDDSFAANPVLAVAAIRILYVVEGWCFVRMLDLKGRETHCTLLVRFSFEKP</sequence>
<evidence type="ECO:0000256" key="1">
    <source>
        <dbReference type="ARBA" id="ARBA00001195"/>
    </source>
</evidence>
<dbReference type="GO" id="GO:0048015">
    <property type="term" value="P:phosphatidylinositol-mediated signaling"/>
    <property type="evidence" value="ECO:0007669"/>
    <property type="project" value="TreeGrafter"/>
</dbReference>
<protein>
    <recommendedName>
        <fullName evidence="7">Phosphoinositide phospholipase C</fullName>
        <ecNumber evidence="7">3.1.4.11</ecNumber>
    </recommendedName>
</protein>
<proteinExistence type="predicted"/>
<keyword evidence="3 7" id="KW-0442">Lipid degradation</keyword>
<dbReference type="InterPro" id="IPR001192">
    <property type="entry name" value="PI-PLC_fam"/>
</dbReference>
<dbReference type="SMART" id="SM00149">
    <property type="entry name" value="PLCYc"/>
    <property type="match status" value="1"/>
</dbReference>
<dbReference type="Pfam" id="PF00168">
    <property type="entry name" value="C2"/>
    <property type="match status" value="1"/>
</dbReference>
<dbReference type="PRINTS" id="PR00390">
    <property type="entry name" value="PHPHLIPASEC"/>
</dbReference>
<evidence type="ECO:0000256" key="5">
    <source>
        <dbReference type="ARBA" id="ARBA00023224"/>
    </source>
</evidence>
<feature type="region of interest" description="Disordered" evidence="8">
    <location>
        <begin position="1"/>
        <end position="44"/>
    </location>
</feature>
<feature type="domain" description="PI-PLC Y-box" evidence="10">
    <location>
        <begin position="300"/>
        <end position="417"/>
    </location>
</feature>
<keyword evidence="4 7" id="KW-0443">Lipid metabolism</keyword>
<keyword evidence="12" id="KW-1185">Reference proteome</keyword>
<evidence type="ECO:0000256" key="2">
    <source>
        <dbReference type="ARBA" id="ARBA00022801"/>
    </source>
</evidence>
<dbReference type="PROSITE" id="PS50008">
    <property type="entry name" value="PIPLC_Y_DOMAIN"/>
    <property type="match status" value="1"/>
</dbReference>
<feature type="region of interest" description="Disordered" evidence="8">
    <location>
        <begin position="465"/>
        <end position="497"/>
    </location>
</feature>
<dbReference type="PANTHER" id="PTHR10336">
    <property type="entry name" value="PHOSPHOINOSITIDE-SPECIFIC PHOSPHOLIPASE C FAMILY PROTEIN"/>
    <property type="match status" value="1"/>
</dbReference>
<dbReference type="Gene3D" id="3.20.20.190">
    <property type="entry name" value="Phosphatidylinositol (PI) phosphodiesterase"/>
    <property type="match status" value="1"/>
</dbReference>
<dbReference type="PROSITE" id="PS50004">
    <property type="entry name" value="C2"/>
    <property type="match status" value="1"/>
</dbReference>
<dbReference type="Pfam" id="PF00388">
    <property type="entry name" value="PI-PLC-X"/>
    <property type="match status" value="1"/>
</dbReference>
<dbReference type="InterPro" id="IPR017946">
    <property type="entry name" value="PLC-like_Pdiesterase_TIM-brl"/>
</dbReference>
<dbReference type="SUPFAM" id="SSF49562">
    <property type="entry name" value="C2 domain (Calcium/lipid-binding domain, CaLB)"/>
    <property type="match status" value="1"/>
</dbReference>
<dbReference type="PROSITE" id="PS50007">
    <property type="entry name" value="PIPLC_X_DOMAIN"/>
    <property type="match status" value="1"/>
</dbReference>
<feature type="domain" description="C2" evidence="9">
    <location>
        <begin position="412"/>
        <end position="554"/>
    </location>
</feature>
<keyword evidence="5" id="KW-0807">Transducer</keyword>
<evidence type="ECO:0000313" key="12">
    <source>
        <dbReference type="Proteomes" id="UP000308549"/>
    </source>
</evidence>
<dbReference type="OrthoDB" id="269822at2759"/>
<name>A0A4U0TQM2_9PEZI</name>
<reference evidence="11 12" key="1">
    <citation type="submission" date="2017-03" db="EMBL/GenBank/DDBJ databases">
        <title>Genomes of endolithic fungi from Antarctica.</title>
        <authorList>
            <person name="Coleine C."/>
            <person name="Masonjones S."/>
            <person name="Stajich J.E."/>
        </authorList>
    </citation>
    <scope>NUCLEOTIDE SEQUENCE [LARGE SCALE GENOMIC DNA]</scope>
    <source>
        <strain evidence="11 12">CCFEE 6315</strain>
    </source>
</reference>
<evidence type="ECO:0000259" key="10">
    <source>
        <dbReference type="PROSITE" id="PS50008"/>
    </source>
</evidence>
<evidence type="ECO:0000256" key="4">
    <source>
        <dbReference type="ARBA" id="ARBA00023098"/>
    </source>
</evidence>
<evidence type="ECO:0000313" key="11">
    <source>
        <dbReference type="EMBL" id="TKA24196.1"/>
    </source>
</evidence>
<dbReference type="Pfam" id="PF00387">
    <property type="entry name" value="PI-PLC-Y"/>
    <property type="match status" value="1"/>
</dbReference>
<dbReference type="GO" id="GO:0051209">
    <property type="term" value="P:release of sequestered calcium ion into cytosol"/>
    <property type="evidence" value="ECO:0007669"/>
    <property type="project" value="TreeGrafter"/>
</dbReference>
<gene>
    <name evidence="11" type="ORF">B0A50_05960</name>
</gene>
<feature type="compositionally biased region" description="Basic and acidic residues" evidence="8">
    <location>
        <begin position="280"/>
        <end position="293"/>
    </location>
</feature>
<feature type="compositionally biased region" description="Basic residues" evidence="8">
    <location>
        <begin position="475"/>
        <end position="487"/>
    </location>
</feature>
<dbReference type="InterPro" id="IPR000008">
    <property type="entry name" value="C2_dom"/>
</dbReference>
<dbReference type="Gene3D" id="2.60.40.150">
    <property type="entry name" value="C2 domain"/>
    <property type="match status" value="1"/>
</dbReference>
<dbReference type="InterPro" id="IPR035892">
    <property type="entry name" value="C2_domain_sf"/>
</dbReference>
<dbReference type="InterPro" id="IPR000909">
    <property type="entry name" value="PLipase_C_PInositol-sp_X_dom"/>
</dbReference>